<dbReference type="AlphaFoldDB" id="A0A1X0QBT0"/>
<evidence type="ECO:0000313" key="1">
    <source>
        <dbReference type="EMBL" id="ORD97226.1"/>
    </source>
</evidence>
<dbReference type="Proteomes" id="UP000192356">
    <property type="component" value="Unassembled WGS sequence"/>
</dbReference>
<dbReference type="EMBL" id="LVKB01000034">
    <property type="protein sequence ID" value="ORD97226.1"/>
    <property type="molecule type" value="Genomic_DNA"/>
</dbReference>
<comment type="caution">
    <text evidence="1">The sequence shown here is derived from an EMBL/GenBank/DDBJ whole genome shotgun (WGS) entry which is preliminary data.</text>
</comment>
<organism evidence="1 2">
    <name type="scientific">Hepatospora eriocheir</name>
    <dbReference type="NCBI Taxonomy" id="1081669"/>
    <lineage>
        <taxon>Eukaryota</taxon>
        <taxon>Fungi</taxon>
        <taxon>Fungi incertae sedis</taxon>
        <taxon>Microsporidia</taxon>
        <taxon>Hepatosporidae</taxon>
        <taxon>Hepatospora</taxon>
    </lineage>
</organism>
<gene>
    <name evidence="1" type="ORF">HERIO_878</name>
</gene>
<accession>A0A1X0QBT0</accession>
<protein>
    <submittedName>
        <fullName evidence="1">Uncharacterized protein</fullName>
    </submittedName>
</protein>
<proteinExistence type="predicted"/>
<reference evidence="1 2" key="1">
    <citation type="journal article" date="2017" name="Environ. Microbiol.">
        <title>Decay of the glycolytic pathway and adaptation to intranuclear parasitism within Enterocytozoonidae microsporidia.</title>
        <authorList>
            <person name="Wiredu Boakye D."/>
            <person name="Jaroenlak P."/>
            <person name="Prachumwat A."/>
            <person name="Williams T.A."/>
            <person name="Bateman K.S."/>
            <person name="Itsathitphaisarn O."/>
            <person name="Sritunyalucksana K."/>
            <person name="Paszkiewicz K.H."/>
            <person name="Moore K.A."/>
            <person name="Stentiford G.D."/>
            <person name="Williams B.A."/>
        </authorList>
    </citation>
    <scope>NUCLEOTIDE SEQUENCE [LARGE SCALE GENOMIC DNA]</scope>
    <source>
        <strain evidence="1 2">GB1</strain>
    </source>
</reference>
<name>A0A1X0QBT0_9MICR</name>
<evidence type="ECO:0000313" key="2">
    <source>
        <dbReference type="Proteomes" id="UP000192356"/>
    </source>
</evidence>
<dbReference type="VEuPathDB" id="MicrosporidiaDB:A0H76_2417"/>
<sequence>MSGDIYCKGPTILRTRRKKYYDGFLFRCRPCNKEWSLFKNTSFSYKKKGKSRVVIPVQKIVKLIFCYLKDQPHCKMKLNSGITEDKTIVNLTNYVREVTH</sequence>
<dbReference type="VEuPathDB" id="MicrosporidiaDB:HERIO_878"/>
<keyword evidence="2" id="KW-1185">Reference proteome</keyword>